<dbReference type="PANTHER" id="PTHR32097">
    <property type="entry name" value="CAMP-BINDING PROTEIN 1-RELATED"/>
    <property type="match status" value="1"/>
</dbReference>
<evidence type="ECO:0000313" key="3">
    <source>
        <dbReference type="EMBL" id="MFC5896903.1"/>
    </source>
</evidence>
<feature type="domain" description="TerD" evidence="2">
    <location>
        <begin position="5"/>
        <end position="161"/>
    </location>
</feature>
<gene>
    <name evidence="3" type="ORF">ACFP3M_29290</name>
</gene>
<evidence type="ECO:0000313" key="4">
    <source>
        <dbReference type="Proteomes" id="UP001596241"/>
    </source>
</evidence>
<keyword evidence="4" id="KW-1185">Reference proteome</keyword>
<name>A0ABW1FWA1_9ACTN</name>
<dbReference type="Gene3D" id="2.60.60.30">
    <property type="entry name" value="sav2460 like domains"/>
    <property type="match status" value="1"/>
</dbReference>
<dbReference type="PANTHER" id="PTHR32097:SF4">
    <property type="entry name" value="GENERAL STRESS PROTEIN 16U"/>
    <property type="match status" value="1"/>
</dbReference>
<comment type="similarity">
    <text evidence="1">Belongs to the CAPAB/TerDEXZ family.</text>
</comment>
<evidence type="ECO:0000256" key="1">
    <source>
        <dbReference type="ARBA" id="ARBA00008775"/>
    </source>
</evidence>
<dbReference type="EMBL" id="JBHSPW010000017">
    <property type="protein sequence ID" value="MFC5896903.1"/>
    <property type="molecule type" value="Genomic_DNA"/>
</dbReference>
<dbReference type="Pfam" id="PF02342">
    <property type="entry name" value="TerD"/>
    <property type="match status" value="1"/>
</dbReference>
<comment type="caution">
    <text evidence="3">The sequence shown here is derived from an EMBL/GenBank/DDBJ whole genome shotgun (WGS) entry which is preliminary data.</text>
</comment>
<dbReference type="Proteomes" id="UP001596241">
    <property type="component" value="Unassembled WGS sequence"/>
</dbReference>
<reference evidence="4" key="1">
    <citation type="journal article" date="2019" name="Int. J. Syst. Evol. Microbiol.">
        <title>The Global Catalogue of Microorganisms (GCM) 10K type strain sequencing project: providing services to taxonomists for standard genome sequencing and annotation.</title>
        <authorList>
            <consortium name="The Broad Institute Genomics Platform"/>
            <consortium name="The Broad Institute Genome Sequencing Center for Infectious Disease"/>
            <person name="Wu L."/>
            <person name="Ma J."/>
        </authorList>
    </citation>
    <scope>NUCLEOTIDE SEQUENCE [LARGE SCALE GENOMIC DNA]</scope>
    <source>
        <strain evidence="4">CGMCC 1.15809</strain>
    </source>
</reference>
<evidence type="ECO:0000259" key="2">
    <source>
        <dbReference type="Pfam" id="PF02342"/>
    </source>
</evidence>
<dbReference type="RefSeq" id="WP_386461389.1">
    <property type="nucleotide sequence ID" value="NZ_BAAAWG010000012.1"/>
</dbReference>
<dbReference type="InterPro" id="IPR051324">
    <property type="entry name" value="Stress/Tellurium_Resist"/>
</dbReference>
<proteinExistence type="inferred from homology"/>
<dbReference type="CDD" id="cd06974">
    <property type="entry name" value="TerD_like"/>
    <property type="match status" value="1"/>
</dbReference>
<accession>A0ABW1FWA1</accession>
<protein>
    <submittedName>
        <fullName evidence="3">TerD family protein</fullName>
    </submittedName>
</protein>
<dbReference type="InterPro" id="IPR003325">
    <property type="entry name" value="TerD"/>
</dbReference>
<organism evidence="3 4">
    <name type="scientific">Streptomyces ramulosus</name>
    <dbReference type="NCBI Taxonomy" id="47762"/>
    <lineage>
        <taxon>Bacteria</taxon>
        <taxon>Bacillati</taxon>
        <taxon>Actinomycetota</taxon>
        <taxon>Actinomycetes</taxon>
        <taxon>Kitasatosporales</taxon>
        <taxon>Streptomycetaceae</taxon>
        <taxon>Streptomyces</taxon>
    </lineage>
</organism>
<sequence>MSTLNKGIEKAEVTLKWDPSPAGEPDNDLDLIAATYEADTPTDKPVYLVHFDSRSPDGTITLNRDSRTGQGFGSDEVMTLELERLAERYTKVVVGVAIQQGGGRKTFGEVPNTEVQIREGYTELVQDDFASVAPSTASVVAVFTRDTDGEWRLRKGLRGFDADPNAFTALMGS</sequence>